<organism evidence="1 2">
    <name type="scientific">Salpingoeca rosetta (strain ATCC 50818 / BSB-021)</name>
    <dbReference type="NCBI Taxonomy" id="946362"/>
    <lineage>
        <taxon>Eukaryota</taxon>
        <taxon>Choanoflagellata</taxon>
        <taxon>Craspedida</taxon>
        <taxon>Salpingoecidae</taxon>
        <taxon>Salpingoeca</taxon>
    </lineage>
</organism>
<evidence type="ECO:0000313" key="1">
    <source>
        <dbReference type="EMBL" id="EGD81771.1"/>
    </source>
</evidence>
<dbReference type="RefSeq" id="XP_004996975.1">
    <property type="nucleotide sequence ID" value="XM_004996918.1"/>
</dbReference>
<keyword evidence="2" id="KW-1185">Reference proteome</keyword>
<reference evidence="1" key="1">
    <citation type="submission" date="2009-08" db="EMBL/GenBank/DDBJ databases">
        <title>Annotation of Salpingoeca rosetta.</title>
        <authorList>
            <consortium name="The Broad Institute Genome Sequencing Platform"/>
            <person name="Russ C."/>
            <person name="Cuomo C."/>
            <person name="Burger G."/>
            <person name="Gray M.W."/>
            <person name="Holland P.W.H."/>
            <person name="King N."/>
            <person name="Lang F.B.F."/>
            <person name="Roger A.J."/>
            <person name="Ruiz-Trillo I."/>
            <person name="Young S.K."/>
            <person name="Zeng Q."/>
            <person name="Gargeya S."/>
            <person name="Alvarado L."/>
            <person name="Berlin A."/>
            <person name="Chapman S.B."/>
            <person name="Chen Z."/>
            <person name="Freedman E."/>
            <person name="Gellesch M."/>
            <person name="Goldberg J."/>
            <person name="Griggs A."/>
            <person name="Gujja S."/>
            <person name="Heilman E."/>
            <person name="Heiman D."/>
            <person name="Howarth C."/>
            <person name="Mehta T."/>
            <person name="Neiman D."/>
            <person name="Pearson M."/>
            <person name="Roberts A."/>
            <person name="Saif S."/>
            <person name="Shea T."/>
            <person name="Shenoy N."/>
            <person name="Sisk P."/>
            <person name="Stolte C."/>
            <person name="Sykes S."/>
            <person name="White J."/>
            <person name="Yandava C."/>
            <person name="Haas B."/>
            <person name="Nusbaum C."/>
            <person name="Birren B."/>
        </authorList>
    </citation>
    <scope>NUCLEOTIDE SEQUENCE</scope>
    <source>
        <strain evidence="1">ATCC 50818</strain>
    </source>
</reference>
<protein>
    <submittedName>
        <fullName evidence="1">Uncharacterized protein</fullName>
    </submittedName>
</protein>
<dbReference type="EMBL" id="GL832959">
    <property type="protein sequence ID" value="EGD81771.1"/>
    <property type="molecule type" value="Genomic_DNA"/>
</dbReference>
<accession>F2U2B9</accession>
<dbReference type="KEGG" id="sre:PTSG_02484"/>
<dbReference type="AlphaFoldDB" id="F2U2B9"/>
<dbReference type="Proteomes" id="UP000007799">
    <property type="component" value="Unassembled WGS sequence"/>
</dbReference>
<name>F2U2B9_SALR5</name>
<proteinExistence type="predicted"/>
<dbReference type="InParanoid" id="F2U2B9"/>
<dbReference type="OrthoDB" id="2147978at2759"/>
<gene>
    <name evidence="1" type="ORF">PTSG_02484</name>
</gene>
<evidence type="ECO:0000313" key="2">
    <source>
        <dbReference type="Proteomes" id="UP000007799"/>
    </source>
</evidence>
<dbReference type="GeneID" id="16077567"/>
<sequence>MFGVLRSVRRAHSAANGWLFAEKPRMAGQARQKEAWELPFHLFISGGFAVATYLHLQRPNTRTQATYSKIAQEELAAE</sequence>